<dbReference type="GO" id="GO:0009231">
    <property type="term" value="P:riboflavin biosynthetic process"/>
    <property type="evidence" value="ECO:0007669"/>
    <property type="project" value="UniProtKB-UniRule"/>
</dbReference>
<dbReference type="EC" id="2.5.1.78" evidence="3 7"/>
<dbReference type="AlphaFoldDB" id="A0A2H0TXE5"/>
<dbReference type="Gene3D" id="3.40.50.960">
    <property type="entry name" value="Lumazine/riboflavin synthase"/>
    <property type="match status" value="1"/>
</dbReference>
<dbReference type="NCBIfam" id="TIGR00114">
    <property type="entry name" value="lumazine-synth"/>
    <property type="match status" value="1"/>
</dbReference>
<keyword evidence="5 7" id="KW-0808">Transferase</keyword>
<evidence type="ECO:0000256" key="7">
    <source>
        <dbReference type="HAMAP-Rule" id="MF_00178"/>
    </source>
</evidence>
<dbReference type="Proteomes" id="UP000231530">
    <property type="component" value="Unassembled WGS sequence"/>
</dbReference>
<comment type="function">
    <text evidence="7">Catalyzes the formation of 6,7-dimethyl-8-ribityllumazine by condensation of 5-amino-6-(D-ribitylamino)uracil with 3,4-dihydroxy-2-butanone 4-phosphate. This is the penultimate step in the biosynthesis of riboflavin.</text>
</comment>
<gene>
    <name evidence="7" type="primary">ribH</name>
    <name evidence="8" type="ORF">COU32_00045</name>
</gene>
<evidence type="ECO:0000256" key="5">
    <source>
        <dbReference type="ARBA" id="ARBA00022679"/>
    </source>
</evidence>
<dbReference type="GO" id="GO:0009349">
    <property type="term" value="C:riboflavin synthase complex"/>
    <property type="evidence" value="ECO:0007669"/>
    <property type="project" value="UniProtKB-UniRule"/>
</dbReference>
<accession>A0A2H0TXE5</accession>
<evidence type="ECO:0000256" key="1">
    <source>
        <dbReference type="ARBA" id="ARBA00004917"/>
    </source>
</evidence>
<dbReference type="CDD" id="cd09209">
    <property type="entry name" value="Lumazine_synthase-I"/>
    <property type="match status" value="1"/>
</dbReference>
<dbReference type="PANTHER" id="PTHR21058">
    <property type="entry name" value="6,7-DIMETHYL-8-RIBITYLLUMAZINE SYNTHASE DMRL SYNTHASE LUMAZINE SYNTHASE"/>
    <property type="match status" value="1"/>
</dbReference>
<dbReference type="SUPFAM" id="SSF52121">
    <property type="entry name" value="Lumazine synthase"/>
    <property type="match status" value="1"/>
</dbReference>
<evidence type="ECO:0000313" key="8">
    <source>
        <dbReference type="EMBL" id="PIR76823.1"/>
    </source>
</evidence>
<sequence length="154" mass="16327">MNKKSVSFENVDGSGLIIGVVVARWNSDVTAPLRDACVKALQDAGVAESDIIVQSVPGAYEVVSGSKHLIDQHKVDAVVAIGCLIKGETMHFEYIADAVSHGIMTLNTASTVPVIFGVLTCLTEEQATSRSTGEHNHGYAWGQSAVEMASLKKK</sequence>
<protein>
    <recommendedName>
        <fullName evidence="3 7">6,7-dimethyl-8-ribityllumazine synthase</fullName>
        <shortName evidence="7">DMRL synthase</shortName>
        <shortName evidence="7">LS</shortName>
        <shortName evidence="7">Lumazine synthase</shortName>
        <ecNumber evidence="3 7">2.5.1.78</ecNumber>
    </recommendedName>
</protein>
<evidence type="ECO:0000256" key="2">
    <source>
        <dbReference type="ARBA" id="ARBA00007424"/>
    </source>
</evidence>
<feature type="binding site" evidence="7">
    <location>
        <begin position="88"/>
        <end position="89"/>
    </location>
    <ligand>
        <name>(2S)-2-hydroxy-3-oxobutyl phosphate</name>
        <dbReference type="ChEBI" id="CHEBI:58830"/>
    </ligand>
</feature>
<comment type="similarity">
    <text evidence="2 7">Belongs to the DMRL synthase family.</text>
</comment>
<feature type="binding site" evidence="7">
    <location>
        <begin position="83"/>
        <end position="85"/>
    </location>
    <ligand>
        <name>5-amino-6-(D-ribitylamino)uracil</name>
        <dbReference type="ChEBI" id="CHEBI:15934"/>
    </ligand>
</feature>
<organism evidence="8 9">
    <name type="scientific">Candidatus Magasanikbacteria bacterium CG10_big_fil_rev_8_21_14_0_10_42_10</name>
    <dbReference type="NCBI Taxonomy" id="1974649"/>
    <lineage>
        <taxon>Bacteria</taxon>
        <taxon>Candidatus Magasanikiibacteriota</taxon>
    </lineage>
</organism>
<dbReference type="PANTHER" id="PTHR21058:SF0">
    <property type="entry name" value="6,7-DIMETHYL-8-RIBITYLLUMAZINE SYNTHASE"/>
    <property type="match status" value="1"/>
</dbReference>
<feature type="binding site" evidence="7">
    <location>
        <position position="130"/>
    </location>
    <ligand>
        <name>(2S)-2-hydroxy-3-oxobutyl phosphate</name>
        <dbReference type="ChEBI" id="CHEBI:58830"/>
    </ligand>
</feature>
<evidence type="ECO:0000256" key="6">
    <source>
        <dbReference type="ARBA" id="ARBA00048785"/>
    </source>
</evidence>
<feature type="active site" description="Proton donor" evidence="7">
    <location>
        <position position="91"/>
    </location>
</feature>
<dbReference type="GO" id="GO:0000906">
    <property type="term" value="F:6,7-dimethyl-8-ribityllumazine synthase activity"/>
    <property type="evidence" value="ECO:0007669"/>
    <property type="project" value="UniProtKB-UniRule"/>
</dbReference>
<feature type="binding site" evidence="7">
    <location>
        <position position="25"/>
    </location>
    <ligand>
        <name>5-amino-6-(D-ribitylamino)uracil</name>
        <dbReference type="ChEBI" id="CHEBI:15934"/>
    </ligand>
</feature>
<dbReference type="HAMAP" id="MF_00178">
    <property type="entry name" value="Lumazine_synth"/>
    <property type="match status" value="1"/>
</dbReference>
<comment type="pathway">
    <text evidence="1 7">Cofactor biosynthesis; riboflavin biosynthesis; riboflavin from 2-hydroxy-3-oxobutyl phosphate and 5-amino-6-(D-ribitylamino)uracil: step 1/2.</text>
</comment>
<dbReference type="InterPro" id="IPR002180">
    <property type="entry name" value="LS/RS"/>
</dbReference>
<comment type="caution">
    <text evidence="8">The sequence shown here is derived from an EMBL/GenBank/DDBJ whole genome shotgun (WGS) entry which is preliminary data.</text>
</comment>
<evidence type="ECO:0000313" key="9">
    <source>
        <dbReference type="Proteomes" id="UP000231530"/>
    </source>
</evidence>
<proteinExistence type="inferred from homology"/>
<reference evidence="9" key="1">
    <citation type="submission" date="2017-09" db="EMBL/GenBank/DDBJ databases">
        <title>Depth-based differentiation of microbial function through sediment-hosted aquifers and enrichment of novel symbionts in the deep terrestrial subsurface.</title>
        <authorList>
            <person name="Probst A.J."/>
            <person name="Ladd B."/>
            <person name="Jarett J.K."/>
            <person name="Geller-Mcgrath D.E."/>
            <person name="Sieber C.M.K."/>
            <person name="Emerson J.B."/>
            <person name="Anantharaman K."/>
            <person name="Thomas B.C."/>
            <person name="Malmstrom R."/>
            <person name="Stieglmeier M."/>
            <person name="Klingl A."/>
            <person name="Woyke T."/>
            <person name="Ryan C.M."/>
            <person name="Banfield J.F."/>
        </authorList>
    </citation>
    <scope>NUCLEOTIDE SEQUENCE [LARGE SCALE GENOMIC DNA]</scope>
</reference>
<dbReference type="EMBL" id="PFBY01000001">
    <property type="protein sequence ID" value="PIR76823.1"/>
    <property type="molecule type" value="Genomic_DNA"/>
</dbReference>
<evidence type="ECO:0000256" key="3">
    <source>
        <dbReference type="ARBA" id="ARBA00012664"/>
    </source>
</evidence>
<name>A0A2H0TXE5_9BACT</name>
<feature type="binding site" evidence="7">
    <location>
        <begin position="59"/>
        <end position="61"/>
    </location>
    <ligand>
        <name>5-amino-6-(D-ribitylamino)uracil</name>
        <dbReference type="ChEBI" id="CHEBI:15934"/>
    </ligand>
</feature>
<keyword evidence="4 7" id="KW-0686">Riboflavin biosynthesis</keyword>
<dbReference type="InterPro" id="IPR034964">
    <property type="entry name" value="LS"/>
</dbReference>
<feature type="binding site" evidence="7">
    <location>
        <position position="116"/>
    </location>
    <ligand>
        <name>5-amino-6-(D-ribitylamino)uracil</name>
        <dbReference type="ChEBI" id="CHEBI:15934"/>
    </ligand>
</feature>
<evidence type="ECO:0000256" key="4">
    <source>
        <dbReference type="ARBA" id="ARBA00022619"/>
    </source>
</evidence>
<comment type="catalytic activity">
    <reaction evidence="6 7">
        <text>(2S)-2-hydroxy-3-oxobutyl phosphate + 5-amino-6-(D-ribitylamino)uracil = 6,7-dimethyl-8-(1-D-ribityl)lumazine + phosphate + 2 H2O + H(+)</text>
        <dbReference type="Rhea" id="RHEA:26152"/>
        <dbReference type="ChEBI" id="CHEBI:15377"/>
        <dbReference type="ChEBI" id="CHEBI:15378"/>
        <dbReference type="ChEBI" id="CHEBI:15934"/>
        <dbReference type="ChEBI" id="CHEBI:43474"/>
        <dbReference type="ChEBI" id="CHEBI:58201"/>
        <dbReference type="ChEBI" id="CHEBI:58830"/>
        <dbReference type="EC" id="2.5.1.78"/>
    </reaction>
</comment>
<dbReference type="InterPro" id="IPR036467">
    <property type="entry name" value="LS/RS_sf"/>
</dbReference>
<dbReference type="UniPathway" id="UPA00275">
    <property type="reaction ID" value="UER00404"/>
</dbReference>
<dbReference type="Pfam" id="PF00885">
    <property type="entry name" value="DMRL_synthase"/>
    <property type="match status" value="1"/>
</dbReference>